<evidence type="ECO:0000313" key="2">
    <source>
        <dbReference type="Proteomes" id="UP000652153"/>
    </source>
</evidence>
<reference evidence="2" key="1">
    <citation type="journal article" date="2019" name="Int. J. Syst. Evol. Microbiol.">
        <title>The Global Catalogue of Microorganisms (GCM) 10K type strain sequencing project: providing services to taxonomists for standard genome sequencing and annotation.</title>
        <authorList>
            <consortium name="The Broad Institute Genomics Platform"/>
            <consortium name="The Broad Institute Genome Sequencing Center for Infectious Disease"/>
            <person name="Wu L."/>
            <person name="Ma J."/>
        </authorList>
    </citation>
    <scope>NUCLEOTIDE SEQUENCE [LARGE SCALE GENOMIC DNA]</scope>
    <source>
        <strain evidence="2">CGMCC 1.12770</strain>
    </source>
</reference>
<sequence>MSLFQKKGLLFSLLVVFVISIGTSAIIFINGQTKPDAPINKVVHLSANALTFHEVDKLDAFAELIVIGYATEDFRAREHVITAFDDGTMQSFHTNTPIRIEKILKKPEDFPADQQDLIIIEPVSLDEDVKYTADGYVEMQKGDRSVLFLMRNTYGDYGLINGNLGKFSLEGIRQSSVPEAATAQQCSEYAAFRDSVMKKYNLGEDS</sequence>
<keyword evidence="2" id="KW-1185">Reference proteome</keyword>
<proteinExistence type="predicted"/>
<protein>
    <submittedName>
        <fullName evidence="1">Uncharacterized protein</fullName>
    </submittedName>
</protein>
<accession>A0ABQ1ZCE0</accession>
<name>A0ABQ1ZCE0_9BACL</name>
<gene>
    <name evidence="1" type="ORF">GCM10008014_24590</name>
</gene>
<comment type="caution">
    <text evidence="1">The sequence shown here is derived from an EMBL/GenBank/DDBJ whole genome shotgun (WGS) entry which is preliminary data.</text>
</comment>
<dbReference type="EMBL" id="BMFU01000003">
    <property type="protein sequence ID" value="GGH55182.1"/>
    <property type="molecule type" value="Genomic_DNA"/>
</dbReference>
<evidence type="ECO:0000313" key="1">
    <source>
        <dbReference type="EMBL" id="GGH55182.1"/>
    </source>
</evidence>
<dbReference type="RefSeq" id="WP_188592594.1">
    <property type="nucleotide sequence ID" value="NZ_BMFU01000003.1"/>
</dbReference>
<organism evidence="1 2">
    <name type="scientific">Paenibacillus silvae</name>
    <dbReference type="NCBI Taxonomy" id="1325358"/>
    <lineage>
        <taxon>Bacteria</taxon>
        <taxon>Bacillati</taxon>
        <taxon>Bacillota</taxon>
        <taxon>Bacilli</taxon>
        <taxon>Bacillales</taxon>
        <taxon>Paenibacillaceae</taxon>
        <taxon>Paenibacillus</taxon>
    </lineage>
</organism>
<dbReference type="Proteomes" id="UP000652153">
    <property type="component" value="Unassembled WGS sequence"/>
</dbReference>